<name>A0A6J6BMT7_9ZZZZ</name>
<proteinExistence type="predicted"/>
<accession>A0A6J6BMT7</accession>
<evidence type="ECO:0000256" key="1">
    <source>
        <dbReference type="SAM" id="MobiDB-lite"/>
    </source>
</evidence>
<dbReference type="EMBL" id="CAEZSO010000055">
    <property type="protein sequence ID" value="CAB4540401.1"/>
    <property type="molecule type" value="Genomic_DNA"/>
</dbReference>
<reference evidence="2" key="1">
    <citation type="submission" date="2020-05" db="EMBL/GenBank/DDBJ databases">
        <authorList>
            <person name="Chiriac C."/>
            <person name="Salcher M."/>
            <person name="Ghai R."/>
            <person name="Kavagutti S V."/>
        </authorList>
    </citation>
    <scope>NUCLEOTIDE SEQUENCE</scope>
</reference>
<feature type="region of interest" description="Disordered" evidence="1">
    <location>
        <begin position="1"/>
        <end position="21"/>
    </location>
</feature>
<evidence type="ECO:0000313" key="2">
    <source>
        <dbReference type="EMBL" id="CAB4540401.1"/>
    </source>
</evidence>
<organism evidence="2">
    <name type="scientific">freshwater metagenome</name>
    <dbReference type="NCBI Taxonomy" id="449393"/>
    <lineage>
        <taxon>unclassified sequences</taxon>
        <taxon>metagenomes</taxon>
        <taxon>ecological metagenomes</taxon>
    </lineage>
</organism>
<protein>
    <submittedName>
        <fullName evidence="2">Unannotated protein</fullName>
    </submittedName>
</protein>
<sequence>MVPEPSERTTGTIRRDGMDKPGLSALMAGSFHDLMVPVKIFATVNPDNRKFVTRLPEIVRLYIKDVPPATIGI</sequence>
<gene>
    <name evidence="2" type="ORF">UFOPK1446_00376</name>
</gene>
<dbReference type="AlphaFoldDB" id="A0A6J6BMT7"/>